<dbReference type="InParanoid" id="A0A4V1M4V5"/>
<protein>
    <submittedName>
        <fullName evidence="2">Uncharacterized protein</fullName>
    </submittedName>
</protein>
<sequence>MLLRLLPAATPLQPNPPTILFTLPLPSHPYTARSLPLPANLLAHRSVCLQEEIECSNVLLGEKSSWIGGAVDDVTFSLPTNTISTHMIDGTCLTMPIDPVCAIQLERVVHEVRLSFAPAPPTTARTSTSSLASTSSTSSGNSAYGGIQIPQSKRTPSGLLYSLLSPLLPGQASRAASPPRRPEAEISPARIHRRQARSILVDTYRRYVLPDLRDRLPQAYLPWIIASETNKRLDEFDLLRGEINAILAVSKVDHRFLGAPLQRCSSRNSSDESDSESDCNPYTPASSVSSNQSGCTTPQSTRRSSPSPQSFLLSIPPPHALPAEHREAYSARLVALSRIASRLAAIKRLGTKYEREEGKRRWLESLERGKAGDRALRRAYSNGELPVNTAAHMSSRPNRPSRLVMSWTMEDEENKPVHPAMSSDSELEVEASSIESISDAESESEIDEVEMSDRAALTTPPTPVTHERPTLVIPESSLVMGEESMILGSEAQMEEEPSMVKEGSMNKRTNLVIRVTPPDSLIMGYKDNVSSLISSKSDQSIEDDWEIETRSSDSSDSGESDEPQTPVTPTFPRTSLPAPKIQQKSTFGYDDMSFEDLVIDVY</sequence>
<evidence type="ECO:0000313" key="3">
    <source>
        <dbReference type="Proteomes" id="UP000289152"/>
    </source>
</evidence>
<proteinExistence type="predicted"/>
<feature type="region of interest" description="Disordered" evidence="1">
    <location>
        <begin position="119"/>
        <end position="148"/>
    </location>
</feature>
<feature type="compositionally biased region" description="Low complexity" evidence="1">
    <location>
        <begin position="296"/>
        <end position="310"/>
    </location>
</feature>
<dbReference type="EMBL" id="SDIL01000006">
    <property type="protein sequence ID" value="RXK41687.1"/>
    <property type="molecule type" value="Genomic_DNA"/>
</dbReference>
<feature type="region of interest" description="Disordered" evidence="1">
    <location>
        <begin position="532"/>
        <end position="584"/>
    </location>
</feature>
<evidence type="ECO:0000256" key="1">
    <source>
        <dbReference type="SAM" id="MobiDB-lite"/>
    </source>
</evidence>
<dbReference type="VEuPathDB" id="FungiDB:TREMEDRAFT_73656"/>
<comment type="caution">
    <text evidence="2">The sequence shown here is derived from an EMBL/GenBank/DDBJ whole genome shotgun (WGS) entry which is preliminary data.</text>
</comment>
<reference evidence="2 3" key="1">
    <citation type="submission" date="2016-06" db="EMBL/GenBank/DDBJ databases">
        <title>Evolution of pathogenesis and genome organization in the Tremellales.</title>
        <authorList>
            <person name="Cuomo C."/>
            <person name="Litvintseva A."/>
            <person name="Heitman J."/>
            <person name="Chen Y."/>
            <person name="Sun S."/>
            <person name="Springer D."/>
            <person name="Dromer F."/>
            <person name="Young S."/>
            <person name="Zeng Q."/>
            <person name="Chapman S."/>
            <person name="Gujja S."/>
            <person name="Saif S."/>
            <person name="Birren B."/>
        </authorList>
    </citation>
    <scope>NUCLEOTIDE SEQUENCE [LARGE SCALE GENOMIC DNA]</scope>
    <source>
        <strain evidence="2 3">ATCC 28783</strain>
    </source>
</reference>
<evidence type="ECO:0000313" key="2">
    <source>
        <dbReference type="EMBL" id="RXK41687.1"/>
    </source>
</evidence>
<accession>A0A4V1M4V5</accession>
<feature type="compositionally biased region" description="Polar residues" evidence="1">
    <location>
        <begin position="563"/>
        <end position="573"/>
    </location>
</feature>
<gene>
    <name evidence="2" type="ORF">M231_00922</name>
</gene>
<keyword evidence="3" id="KW-1185">Reference proteome</keyword>
<feature type="region of interest" description="Disordered" evidence="1">
    <location>
        <begin position="412"/>
        <end position="446"/>
    </location>
</feature>
<feature type="region of interest" description="Disordered" evidence="1">
    <location>
        <begin position="263"/>
        <end position="318"/>
    </location>
</feature>
<dbReference type="OrthoDB" id="3224257at2759"/>
<organism evidence="2 3">
    <name type="scientific">Tremella mesenterica</name>
    <name type="common">Jelly fungus</name>
    <dbReference type="NCBI Taxonomy" id="5217"/>
    <lineage>
        <taxon>Eukaryota</taxon>
        <taxon>Fungi</taxon>
        <taxon>Dikarya</taxon>
        <taxon>Basidiomycota</taxon>
        <taxon>Agaricomycotina</taxon>
        <taxon>Tremellomycetes</taxon>
        <taxon>Tremellales</taxon>
        <taxon>Tremellaceae</taxon>
        <taxon>Tremella</taxon>
    </lineage>
</organism>
<feature type="compositionally biased region" description="Low complexity" evidence="1">
    <location>
        <begin position="122"/>
        <end position="142"/>
    </location>
</feature>
<dbReference type="Proteomes" id="UP000289152">
    <property type="component" value="Unassembled WGS sequence"/>
</dbReference>
<feature type="compositionally biased region" description="Polar residues" evidence="1">
    <location>
        <begin position="283"/>
        <end position="295"/>
    </location>
</feature>
<name>A0A4V1M4V5_TREME</name>
<dbReference type="AlphaFoldDB" id="A0A4V1M4V5"/>